<dbReference type="EMBL" id="ABEU02000001">
    <property type="protein sequence ID" value="PNR63094.1"/>
    <property type="molecule type" value="Genomic_DNA"/>
</dbReference>
<name>A0A2K1LAN7_PHYPA</name>
<keyword evidence="3" id="KW-1185">Reference proteome</keyword>
<gene>
    <name evidence="1" type="ORF">PHYPA_001519</name>
</gene>
<dbReference type="Proteomes" id="UP000006727">
    <property type="component" value="Chromosome 1"/>
</dbReference>
<dbReference type="PANTHER" id="PTHR31676:SF160">
    <property type="entry name" value="OS01G0652700 PROTEIN"/>
    <property type="match status" value="1"/>
</dbReference>
<dbReference type="FunCoup" id="A0A2K1LAN7">
    <property type="interactions" value="1599"/>
</dbReference>
<dbReference type="Gene3D" id="2.30.240.10">
    <property type="entry name" value="At5g01610-like"/>
    <property type="match status" value="1"/>
</dbReference>
<protein>
    <submittedName>
        <fullName evidence="1 2">Uncharacterized protein</fullName>
    </submittedName>
</protein>
<evidence type="ECO:0000313" key="2">
    <source>
        <dbReference type="EnsemblPlants" id="PAC:32968130.CDS.1"/>
    </source>
</evidence>
<dbReference type="PANTHER" id="PTHR31676">
    <property type="entry name" value="T31J12.3 PROTEIN-RELATED"/>
    <property type="match status" value="1"/>
</dbReference>
<sequence>MATEVIVVEPELGMVLEDESTIVVATGPNSIEKAIEHLVQFGLPDGLLPVQDVIECGFKETGYVWITQKKTIAHVFKQISKQVNYGEKITAYLEKGRLKKLTGVKAKELLRMTVVDITVQ</sequence>
<evidence type="ECO:0000313" key="1">
    <source>
        <dbReference type="EMBL" id="PNR63094.1"/>
    </source>
</evidence>
<evidence type="ECO:0000313" key="3">
    <source>
        <dbReference type="Proteomes" id="UP000006727"/>
    </source>
</evidence>
<dbReference type="InParanoid" id="A0A2K1LAN7"/>
<reference evidence="2" key="3">
    <citation type="submission" date="2020-12" db="UniProtKB">
        <authorList>
            <consortium name="EnsemblPlants"/>
        </authorList>
    </citation>
    <scope>IDENTIFICATION</scope>
</reference>
<reference evidence="1 3" key="1">
    <citation type="journal article" date="2008" name="Science">
        <title>The Physcomitrella genome reveals evolutionary insights into the conquest of land by plants.</title>
        <authorList>
            <person name="Rensing S."/>
            <person name="Lang D."/>
            <person name="Zimmer A."/>
            <person name="Terry A."/>
            <person name="Salamov A."/>
            <person name="Shapiro H."/>
            <person name="Nishiyama T."/>
            <person name="Perroud P.-F."/>
            <person name="Lindquist E."/>
            <person name="Kamisugi Y."/>
            <person name="Tanahashi T."/>
            <person name="Sakakibara K."/>
            <person name="Fujita T."/>
            <person name="Oishi K."/>
            <person name="Shin-I T."/>
            <person name="Kuroki Y."/>
            <person name="Toyoda A."/>
            <person name="Suzuki Y."/>
            <person name="Hashimoto A."/>
            <person name="Yamaguchi K."/>
            <person name="Sugano A."/>
            <person name="Kohara Y."/>
            <person name="Fujiyama A."/>
            <person name="Anterola A."/>
            <person name="Aoki S."/>
            <person name="Ashton N."/>
            <person name="Barbazuk W.B."/>
            <person name="Barker E."/>
            <person name="Bennetzen J."/>
            <person name="Bezanilla M."/>
            <person name="Blankenship R."/>
            <person name="Cho S.H."/>
            <person name="Dutcher S."/>
            <person name="Estelle M."/>
            <person name="Fawcett J.A."/>
            <person name="Gundlach H."/>
            <person name="Hanada K."/>
            <person name="Heyl A."/>
            <person name="Hicks K.A."/>
            <person name="Hugh J."/>
            <person name="Lohr M."/>
            <person name="Mayer K."/>
            <person name="Melkozernov A."/>
            <person name="Murata T."/>
            <person name="Nelson D."/>
            <person name="Pils B."/>
            <person name="Prigge M."/>
            <person name="Reiss B."/>
            <person name="Renner T."/>
            <person name="Rombauts S."/>
            <person name="Rushton P."/>
            <person name="Sanderfoot A."/>
            <person name="Schween G."/>
            <person name="Shiu S.-H."/>
            <person name="Stueber K."/>
            <person name="Theodoulou F.L."/>
            <person name="Tu H."/>
            <person name="Van de Peer Y."/>
            <person name="Verrier P.J."/>
            <person name="Waters E."/>
            <person name="Wood A."/>
            <person name="Yang L."/>
            <person name="Cove D."/>
            <person name="Cuming A."/>
            <person name="Hasebe M."/>
            <person name="Lucas S."/>
            <person name="Mishler D.B."/>
            <person name="Reski R."/>
            <person name="Grigoriev I."/>
            <person name="Quatrano R.S."/>
            <person name="Boore J.L."/>
        </authorList>
    </citation>
    <scope>NUCLEOTIDE SEQUENCE [LARGE SCALE GENOMIC DNA]</scope>
    <source>
        <strain evidence="2 3">cv. Gransden 2004</strain>
    </source>
</reference>
<dbReference type="EnsemblPlants" id="Pp3c1_32930V3.1">
    <property type="protein sequence ID" value="PAC:32968130.CDS.1"/>
    <property type="gene ID" value="Pp3c1_32930"/>
</dbReference>
<dbReference type="AlphaFoldDB" id="A0A2K1LAN7"/>
<dbReference type="PaxDb" id="3218-PP1S355_44V6.1"/>
<dbReference type="InterPro" id="IPR007493">
    <property type="entry name" value="DUF538"/>
</dbReference>
<dbReference type="Pfam" id="PF04398">
    <property type="entry name" value="DUF538"/>
    <property type="match status" value="1"/>
</dbReference>
<dbReference type="Gramene" id="Pp3c1_32930V3.1">
    <property type="protein sequence ID" value="PAC:32968130.CDS.1"/>
    <property type="gene ID" value="Pp3c1_32930"/>
</dbReference>
<reference evidence="1 3" key="2">
    <citation type="journal article" date="2018" name="Plant J.">
        <title>The Physcomitrella patens chromosome-scale assembly reveals moss genome structure and evolution.</title>
        <authorList>
            <person name="Lang D."/>
            <person name="Ullrich K.K."/>
            <person name="Murat F."/>
            <person name="Fuchs J."/>
            <person name="Jenkins J."/>
            <person name="Haas F.B."/>
            <person name="Piednoel M."/>
            <person name="Gundlach H."/>
            <person name="Van Bel M."/>
            <person name="Meyberg R."/>
            <person name="Vives C."/>
            <person name="Morata J."/>
            <person name="Symeonidi A."/>
            <person name="Hiss M."/>
            <person name="Muchero W."/>
            <person name="Kamisugi Y."/>
            <person name="Saleh O."/>
            <person name="Blanc G."/>
            <person name="Decker E.L."/>
            <person name="van Gessel N."/>
            <person name="Grimwood J."/>
            <person name="Hayes R.D."/>
            <person name="Graham S.W."/>
            <person name="Gunter L.E."/>
            <person name="McDaniel S.F."/>
            <person name="Hoernstein S.N.W."/>
            <person name="Larsson A."/>
            <person name="Li F.W."/>
            <person name="Perroud P.F."/>
            <person name="Phillips J."/>
            <person name="Ranjan P."/>
            <person name="Rokshar D.S."/>
            <person name="Rothfels C.J."/>
            <person name="Schneider L."/>
            <person name="Shu S."/>
            <person name="Stevenson D.W."/>
            <person name="Thummler F."/>
            <person name="Tillich M."/>
            <person name="Villarreal Aguilar J.C."/>
            <person name="Widiez T."/>
            <person name="Wong G.K."/>
            <person name="Wymore A."/>
            <person name="Zhang Y."/>
            <person name="Zimmer A.D."/>
            <person name="Quatrano R.S."/>
            <person name="Mayer K.F.X."/>
            <person name="Goodstein D."/>
            <person name="Casacuberta J.M."/>
            <person name="Vandepoele K."/>
            <person name="Reski R."/>
            <person name="Cuming A.C."/>
            <person name="Tuskan G.A."/>
            <person name="Maumus F."/>
            <person name="Salse J."/>
            <person name="Schmutz J."/>
            <person name="Rensing S.A."/>
        </authorList>
    </citation>
    <scope>NUCLEOTIDE SEQUENCE [LARGE SCALE GENOMIC DNA]</scope>
    <source>
        <strain evidence="2 3">cv. Gransden 2004</strain>
    </source>
</reference>
<dbReference type="SUPFAM" id="SSF141562">
    <property type="entry name" value="At5g01610-like"/>
    <property type="match status" value="1"/>
</dbReference>
<organism evidence="1">
    <name type="scientific">Physcomitrium patens</name>
    <name type="common">Spreading-leaved earth moss</name>
    <name type="synonym">Physcomitrella patens</name>
    <dbReference type="NCBI Taxonomy" id="3218"/>
    <lineage>
        <taxon>Eukaryota</taxon>
        <taxon>Viridiplantae</taxon>
        <taxon>Streptophyta</taxon>
        <taxon>Embryophyta</taxon>
        <taxon>Bryophyta</taxon>
        <taxon>Bryophytina</taxon>
        <taxon>Bryopsida</taxon>
        <taxon>Funariidae</taxon>
        <taxon>Funariales</taxon>
        <taxon>Funariaceae</taxon>
        <taxon>Physcomitrium</taxon>
    </lineage>
</organism>
<dbReference type="STRING" id="3218.A0A2K1LAN7"/>
<dbReference type="InterPro" id="IPR036758">
    <property type="entry name" value="At5g01610-like"/>
</dbReference>
<proteinExistence type="predicted"/>
<accession>A0A2K1LAN7</accession>